<dbReference type="EMBL" id="CM035409">
    <property type="protein sequence ID" value="KAH7440453.1"/>
    <property type="molecule type" value="Genomic_DNA"/>
</dbReference>
<protein>
    <recommendedName>
        <fullName evidence="1">PHD-type zinc finger plants domain-containing protein</fullName>
    </recommendedName>
</protein>
<keyword evidence="3" id="KW-1185">Reference proteome</keyword>
<organism evidence="2 3">
    <name type="scientific">Ceratopteris richardii</name>
    <name type="common">Triangle waterfern</name>
    <dbReference type="NCBI Taxonomy" id="49495"/>
    <lineage>
        <taxon>Eukaryota</taxon>
        <taxon>Viridiplantae</taxon>
        <taxon>Streptophyta</taxon>
        <taxon>Embryophyta</taxon>
        <taxon>Tracheophyta</taxon>
        <taxon>Polypodiopsida</taxon>
        <taxon>Polypodiidae</taxon>
        <taxon>Polypodiales</taxon>
        <taxon>Pteridineae</taxon>
        <taxon>Pteridaceae</taxon>
        <taxon>Parkerioideae</taxon>
        <taxon>Ceratopteris</taxon>
    </lineage>
</organism>
<dbReference type="OrthoDB" id="1935489at2759"/>
<name>A0A8T2V3E7_CERRI</name>
<reference evidence="2" key="1">
    <citation type="submission" date="2021-08" db="EMBL/GenBank/DDBJ databases">
        <title>WGS assembly of Ceratopteris richardii.</title>
        <authorList>
            <person name="Marchant D.B."/>
            <person name="Chen G."/>
            <person name="Jenkins J."/>
            <person name="Shu S."/>
            <person name="Leebens-Mack J."/>
            <person name="Grimwood J."/>
            <person name="Schmutz J."/>
            <person name="Soltis P."/>
            <person name="Soltis D."/>
            <person name="Chen Z.-H."/>
        </authorList>
    </citation>
    <scope>NUCLEOTIDE SEQUENCE</scope>
    <source>
        <strain evidence="2">Whitten #5841</strain>
        <tissue evidence="2">Leaf</tissue>
    </source>
</reference>
<dbReference type="Proteomes" id="UP000825935">
    <property type="component" value="Chromosome 4"/>
</dbReference>
<accession>A0A8T2V3E7</accession>
<evidence type="ECO:0000313" key="3">
    <source>
        <dbReference type="Proteomes" id="UP000825935"/>
    </source>
</evidence>
<gene>
    <name evidence="2" type="ORF">KP509_04G108000</name>
</gene>
<evidence type="ECO:0000313" key="2">
    <source>
        <dbReference type="EMBL" id="KAH7440453.1"/>
    </source>
</evidence>
<dbReference type="PANTHER" id="PTHR33779">
    <property type="entry name" value="EXPRESSED PROTEIN"/>
    <property type="match status" value="1"/>
</dbReference>
<dbReference type="InterPro" id="IPR056874">
    <property type="entry name" value="PHD_dom_pln"/>
</dbReference>
<proteinExistence type="predicted"/>
<feature type="domain" description="PHD-type zinc finger plants" evidence="1">
    <location>
        <begin position="68"/>
        <end position="110"/>
    </location>
</feature>
<dbReference type="PANTHER" id="PTHR33779:SF1">
    <property type="entry name" value="EXPRESSED PROTEIN"/>
    <property type="match status" value="1"/>
</dbReference>
<comment type="caution">
    <text evidence="2">The sequence shown here is derived from an EMBL/GenBank/DDBJ whole genome shotgun (WGS) entry which is preliminary data.</text>
</comment>
<sequence length="378" mass="42614">MNMRSVNNNEKGEGRSSGCDSLPSFCDSMQIPEYVVRRGSNHQGDSNCFVEENEQHEDEYEKTGQVCSLCGHGGIRKYLFKCLSCSRRFQHTYCSNLYPYKLDISICNWCQPLNLGLTSDAEDDLDHTSLNISSCKERLMMSSCQTNNKCRAFDYLLQVIGELGDDGCIQQTAAAEDHVNRLRSSNSQNRKFGTLHAACHCAVLLQNEERENNESLCISARRAEKLMKSSTPVIISSKRSHSEVECSCLQVRVRGSGTCECPQKIRKSANRITRICEHTTEPCSALKLGRQSQESVLGRNTPENITAKGSEYARERELHSAHCRRNGHLKKQVLDCGVGEGLNAYRKRNLHPKESTILKYNSTRAINRRFKLLADVLC</sequence>
<dbReference type="Pfam" id="PF25054">
    <property type="entry name" value="PHD_pln"/>
    <property type="match status" value="1"/>
</dbReference>
<evidence type="ECO:0000259" key="1">
    <source>
        <dbReference type="Pfam" id="PF25054"/>
    </source>
</evidence>
<dbReference type="AlphaFoldDB" id="A0A8T2V3E7"/>